<evidence type="ECO:0000259" key="2">
    <source>
        <dbReference type="Pfam" id="PF02517"/>
    </source>
</evidence>
<proteinExistence type="predicted"/>
<feature type="transmembrane region" description="Helical" evidence="1">
    <location>
        <begin position="150"/>
        <end position="169"/>
    </location>
</feature>
<dbReference type="GO" id="GO:0004175">
    <property type="term" value="F:endopeptidase activity"/>
    <property type="evidence" value="ECO:0007669"/>
    <property type="project" value="UniProtKB-ARBA"/>
</dbReference>
<dbReference type="Proteomes" id="UP001169242">
    <property type="component" value="Unassembled WGS sequence"/>
</dbReference>
<feature type="domain" description="CAAX prenyl protease 2/Lysostaphin resistance protein A-like" evidence="2">
    <location>
        <begin position="96"/>
        <end position="194"/>
    </location>
</feature>
<comment type="caution">
    <text evidence="3">The sequence shown here is derived from an EMBL/GenBank/DDBJ whole genome shotgun (WGS) entry which is preliminary data.</text>
</comment>
<protein>
    <submittedName>
        <fullName evidence="3">CPBP family intramembrane metalloprotease</fullName>
    </submittedName>
</protein>
<keyword evidence="3" id="KW-0645">Protease</keyword>
<evidence type="ECO:0000313" key="4">
    <source>
        <dbReference type="Proteomes" id="UP001169242"/>
    </source>
</evidence>
<sequence>MNTISMVLSAIIQVILLSVIPFIWWFLTARKKEHFFSWVGLKKPEIQGSRVKLIFLILIVSIVYIVLMLIVMTQLMDGTNTATTQFEGQGWGVVPSILIFAIIQTGLSEEIFFRGFLGKRLIHKFGFNVGNTIQAILFGMIHGIPFGLMTGNVLITILLILLPGSIGWIQGWMNEKRSSGSIIPSWSTHAIMNILSALSSAF</sequence>
<keyword evidence="1" id="KW-0472">Membrane</keyword>
<feature type="transmembrane region" description="Helical" evidence="1">
    <location>
        <begin position="125"/>
        <end position="144"/>
    </location>
</feature>
<dbReference type="EMBL" id="JAQIFT010000046">
    <property type="protein sequence ID" value="MDA3732174.1"/>
    <property type="molecule type" value="Genomic_DNA"/>
</dbReference>
<organism evidence="3 4">
    <name type="scientific">Holtiella tumoricola</name>
    <dbReference type="NCBI Taxonomy" id="3018743"/>
    <lineage>
        <taxon>Bacteria</taxon>
        <taxon>Bacillati</taxon>
        <taxon>Bacillota</taxon>
        <taxon>Clostridia</taxon>
        <taxon>Lachnospirales</taxon>
        <taxon>Cellulosilyticaceae</taxon>
        <taxon>Holtiella</taxon>
    </lineage>
</organism>
<name>A0AA42DNA9_9FIRM</name>
<evidence type="ECO:0000256" key="1">
    <source>
        <dbReference type="SAM" id="Phobius"/>
    </source>
</evidence>
<feature type="transmembrane region" description="Helical" evidence="1">
    <location>
        <begin position="6"/>
        <end position="27"/>
    </location>
</feature>
<accession>A0AA42DNA9</accession>
<keyword evidence="3" id="KW-0378">Hydrolase</keyword>
<gene>
    <name evidence="3" type="ORF">PBV87_11835</name>
</gene>
<dbReference type="InterPro" id="IPR003675">
    <property type="entry name" value="Rce1/LyrA-like_dom"/>
</dbReference>
<reference evidence="3" key="1">
    <citation type="journal article" date="2023" name="Int. J. Syst. Evol. Microbiol.">
        <title>&lt;i&gt;Holtiella tumoricola&lt;/i&gt; gen. nov. sp. nov., isolated from a human clinical sample.</title>
        <authorList>
            <person name="Allen-Vercoe E."/>
            <person name="Daigneault M.C."/>
            <person name="Vancuren S.J."/>
            <person name="Cochrane K."/>
            <person name="O'Neal L.L."/>
            <person name="Sankaranarayanan K."/>
            <person name="Lawson P.A."/>
        </authorList>
    </citation>
    <scope>NUCLEOTIDE SEQUENCE</scope>
    <source>
        <strain evidence="3">CC70A</strain>
    </source>
</reference>
<evidence type="ECO:0000313" key="3">
    <source>
        <dbReference type="EMBL" id="MDA3732174.1"/>
    </source>
</evidence>
<dbReference type="GO" id="GO:0080120">
    <property type="term" value="P:CAAX-box protein maturation"/>
    <property type="evidence" value="ECO:0007669"/>
    <property type="project" value="UniProtKB-ARBA"/>
</dbReference>
<dbReference type="Pfam" id="PF02517">
    <property type="entry name" value="Rce1-like"/>
    <property type="match status" value="1"/>
</dbReference>
<dbReference type="RefSeq" id="WP_053983363.1">
    <property type="nucleotide sequence ID" value="NZ_JAQIFT010000046.1"/>
</dbReference>
<keyword evidence="3" id="KW-0482">Metalloprotease</keyword>
<dbReference type="AlphaFoldDB" id="A0AA42DNA9"/>
<keyword evidence="1" id="KW-0812">Transmembrane</keyword>
<feature type="transmembrane region" description="Helical" evidence="1">
    <location>
        <begin position="93"/>
        <end position="113"/>
    </location>
</feature>
<keyword evidence="4" id="KW-1185">Reference proteome</keyword>
<feature type="transmembrane region" description="Helical" evidence="1">
    <location>
        <begin position="53"/>
        <end position="73"/>
    </location>
</feature>
<keyword evidence="1" id="KW-1133">Transmembrane helix</keyword>
<dbReference type="GO" id="GO:0008237">
    <property type="term" value="F:metallopeptidase activity"/>
    <property type="evidence" value="ECO:0007669"/>
    <property type="project" value="UniProtKB-KW"/>
</dbReference>